<evidence type="ECO:0000313" key="3">
    <source>
        <dbReference type="EMBL" id="ODR92919.1"/>
    </source>
</evidence>
<dbReference type="InterPro" id="IPR003767">
    <property type="entry name" value="Malate/L-lactate_DH-like"/>
</dbReference>
<dbReference type="Pfam" id="PF02615">
    <property type="entry name" value="Ldh_2"/>
    <property type="match status" value="1"/>
</dbReference>
<dbReference type="InterPro" id="IPR043143">
    <property type="entry name" value="Mal/L-sulf/L-lact_DH-like_NADP"/>
</dbReference>
<dbReference type="Gene3D" id="3.30.60.50">
    <property type="entry name" value="Hypothetical oxidoreductase yiak, domain 3"/>
    <property type="match status" value="1"/>
</dbReference>
<dbReference type="OrthoDB" id="9811519at2"/>
<proteinExistence type="inferred from homology"/>
<evidence type="ECO:0000256" key="1">
    <source>
        <dbReference type="ARBA" id="ARBA00006056"/>
    </source>
</evidence>
<dbReference type="Gene3D" id="1.10.1530.10">
    <property type="match status" value="1"/>
</dbReference>
<keyword evidence="2" id="KW-0560">Oxidoreductase</keyword>
<reference evidence="4" key="1">
    <citation type="submission" date="2016-05" db="EMBL/GenBank/DDBJ databases">
        <authorList>
            <person name="Li Y."/>
        </authorList>
    </citation>
    <scope>NUCLEOTIDE SEQUENCE [LARGE SCALE GENOMIC DNA]</scope>
    <source>
        <strain evidence="4">YIC4027</strain>
    </source>
</reference>
<dbReference type="PANTHER" id="PTHR11091:SF0">
    <property type="entry name" value="MALATE DEHYDROGENASE"/>
    <property type="match status" value="1"/>
</dbReference>
<comment type="similarity">
    <text evidence="1">Belongs to the LDH2/MDH2 oxidoreductase family.</text>
</comment>
<dbReference type="GO" id="GO:0016491">
    <property type="term" value="F:oxidoreductase activity"/>
    <property type="evidence" value="ECO:0007669"/>
    <property type="project" value="UniProtKB-KW"/>
</dbReference>
<name>A0A1E3VH54_9HYPH</name>
<evidence type="ECO:0000313" key="4">
    <source>
        <dbReference type="Proteomes" id="UP000094342"/>
    </source>
</evidence>
<evidence type="ECO:0000256" key="2">
    <source>
        <dbReference type="ARBA" id="ARBA00023002"/>
    </source>
</evidence>
<dbReference type="Gene3D" id="3.30.1370.60">
    <property type="entry name" value="Hypothetical oxidoreductase yiak, domain 2"/>
    <property type="match status" value="1"/>
</dbReference>
<dbReference type="AlphaFoldDB" id="A0A1E3VH54"/>
<sequence>MITVSVDNIREVAGLALHRASVPEEHASEQLDLLLEADLRGVPSHGLLRLSRIIRRIENGVTDPHARGEHRWRKEAFLAVDGQRGLGPVVANRAITSLIERAKVTGIAVAAIRNSNHIGMLGWYAERVAEHGLSIIALSTSEALVHPWGGRKAMIGTNPIAIGVPTGGAPFMMDTATSVVSMGEIHDHANRRQPIPPHWALDENGNPTTDAAAAKKGAIAPFGQAKGYALGLGFELLVTSLAGAAIGRDVTGTLDDTTVCNKGDLFIVIDGPQRDLQAYLEALRALEPADGFPAVVIPGERGRACRDQRLKEGVPLAEEVWQQIQVLAGLGAAE</sequence>
<dbReference type="RefSeq" id="WP_069456845.1">
    <property type="nucleotide sequence ID" value="NZ_CP034911.1"/>
</dbReference>
<comment type="caution">
    <text evidence="3">The sequence shown here is derived from an EMBL/GenBank/DDBJ whole genome shotgun (WGS) entry which is preliminary data.</text>
</comment>
<dbReference type="SUPFAM" id="SSF89733">
    <property type="entry name" value="L-sulfolactate dehydrogenase-like"/>
    <property type="match status" value="1"/>
</dbReference>
<dbReference type="PANTHER" id="PTHR11091">
    <property type="entry name" value="OXIDOREDUCTASE-RELATED"/>
    <property type="match status" value="1"/>
</dbReference>
<protein>
    <submittedName>
        <fullName evidence="3">Dehydrogenase</fullName>
    </submittedName>
</protein>
<dbReference type="InterPro" id="IPR043144">
    <property type="entry name" value="Mal/L-sulf/L-lact_DH-like_ah"/>
</dbReference>
<gene>
    <name evidence="3" type="ORF">A8M32_02565</name>
</gene>
<keyword evidence="4" id="KW-1185">Reference proteome</keyword>
<accession>A0A1E3VH54</accession>
<organism evidence="3 4">
    <name type="scientific">Sinorhizobium alkalisoli</name>
    <dbReference type="NCBI Taxonomy" id="1752398"/>
    <lineage>
        <taxon>Bacteria</taxon>
        <taxon>Pseudomonadati</taxon>
        <taxon>Pseudomonadota</taxon>
        <taxon>Alphaproteobacteria</taxon>
        <taxon>Hyphomicrobiales</taxon>
        <taxon>Rhizobiaceae</taxon>
        <taxon>Sinorhizobium/Ensifer group</taxon>
        <taxon>Sinorhizobium</taxon>
    </lineage>
</organism>
<dbReference type="EMBL" id="LYBW01000037">
    <property type="protein sequence ID" value="ODR92919.1"/>
    <property type="molecule type" value="Genomic_DNA"/>
</dbReference>
<dbReference type="InterPro" id="IPR036111">
    <property type="entry name" value="Mal/L-sulfo/L-lacto_DH-like_sf"/>
</dbReference>
<dbReference type="Proteomes" id="UP000094342">
    <property type="component" value="Unassembled WGS sequence"/>
</dbReference>
<dbReference type="STRING" id="1752398.A8M32_02565"/>